<feature type="domain" description="Resolvase/invertase-type recombinase catalytic" evidence="1">
    <location>
        <begin position="1"/>
        <end position="52"/>
    </location>
</feature>
<proteinExistence type="predicted"/>
<dbReference type="Proteomes" id="UP001595908">
    <property type="component" value="Unassembled WGS sequence"/>
</dbReference>
<keyword evidence="3" id="KW-1185">Reference proteome</keyword>
<evidence type="ECO:0000259" key="1">
    <source>
        <dbReference type="PROSITE" id="PS51736"/>
    </source>
</evidence>
<dbReference type="PROSITE" id="PS51736">
    <property type="entry name" value="RECOMBINASES_3"/>
    <property type="match status" value="1"/>
</dbReference>
<name>A0ABV9VDG5_STRAZ</name>
<comment type="caution">
    <text evidence="2">The sequence shown here is derived from an EMBL/GenBank/DDBJ whole genome shotgun (WGS) entry which is preliminary data.</text>
</comment>
<evidence type="ECO:0000313" key="2">
    <source>
        <dbReference type="EMBL" id="MFC4981663.1"/>
    </source>
</evidence>
<evidence type="ECO:0000313" key="3">
    <source>
        <dbReference type="Proteomes" id="UP001595908"/>
    </source>
</evidence>
<reference evidence="3" key="1">
    <citation type="journal article" date="2019" name="Int. J. Syst. Evol. Microbiol.">
        <title>The Global Catalogue of Microorganisms (GCM) 10K type strain sequencing project: providing services to taxonomists for standard genome sequencing and annotation.</title>
        <authorList>
            <consortium name="The Broad Institute Genomics Platform"/>
            <consortium name="The Broad Institute Genome Sequencing Center for Infectious Disease"/>
            <person name="Wu L."/>
            <person name="Ma J."/>
        </authorList>
    </citation>
    <scope>NUCLEOTIDE SEQUENCE [LARGE SCALE GENOMIC DNA]</scope>
    <source>
        <strain evidence="3">ICMP 257</strain>
    </source>
</reference>
<gene>
    <name evidence="2" type="ORF">ACFPL4_25440</name>
</gene>
<dbReference type="InterPro" id="IPR006119">
    <property type="entry name" value="Resolv_N"/>
</dbReference>
<accession>A0ABV9VDG5</accession>
<dbReference type="EMBL" id="JBHSJE010000008">
    <property type="protein sequence ID" value="MFC4981663.1"/>
    <property type="molecule type" value="Genomic_DNA"/>
</dbReference>
<protein>
    <recommendedName>
        <fullName evidence="1">Resolvase/invertase-type recombinase catalytic domain-containing protein</fullName>
    </recommendedName>
</protein>
<organism evidence="2 3">
    <name type="scientific">Streptomyces atroolivaceus</name>
    <dbReference type="NCBI Taxonomy" id="66869"/>
    <lineage>
        <taxon>Bacteria</taxon>
        <taxon>Bacillati</taxon>
        <taxon>Actinomycetota</taxon>
        <taxon>Actinomycetes</taxon>
        <taxon>Kitasatosporales</taxon>
        <taxon>Streptomycetaceae</taxon>
        <taxon>Streptomyces</taxon>
    </lineage>
</organism>
<sequence>MLFTADGDTEGRGTTTPGGRLVFHVFAAVVEFIREPIVQGTDEGLDVARAAAPDSAARRR</sequence>